<feature type="modified residue" description="Phosphohistidine" evidence="1">
    <location>
        <position position="62"/>
    </location>
</feature>
<evidence type="ECO:0000313" key="4">
    <source>
        <dbReference type="Proteomes" id="UP000199643"/>
    </source>
</evidence>
<accession>A0A1G8A7V4</accession>
<feature type="domain" description="HPt" evidence="2">
    <location>
        <begin position="23"/>
        <end position="117"/>
    </location>
</feature>
<keyword evidence="4" id="KW-1185">Reference proteome</keyword>
<dbReference type="OrthoDB" id="982275at2"/>
<evidence type="ECO:0000259" key="2">
    <source>
        <dbReference type="PROSITE" id="PS50894"/>
    </source>
</evidence>
<dbReference type="GO" id="GO:0004672">
    <property type="term" value="F:protein kinase activity"/>
    <property type="evidence" value="ECO:0007669"/>
    <property type="project" value="UniProtKB-ARBA"/>
</dbReference>
<dbReference type="Gene3D" id="1.20.120.160">
    <property type="entry name" value="HPT domain"/>
    <property type="match status" value="1"/>
</dbReference>
<evidence type="ECO:0000313" key="3">
    <source>
        <dbReference type="EMBL" id="SDH16946.1"/>
    </source>
</evidence>
<dbReference type="Pfam" id="PF01627">
    <property type="entry name" value="Hpt"/>
    <property type="match status" value="1"/>
</dbReference>
<dbReference type="GO" id="GO:0000160">
    <property type="term" value="P:phosphorelay signal transduction system"/>
    <property type="evidence" value="ECO:0007669"/>
    <property type="project" value="InterPro"/>
</dbReference>
<dbReference type="SUPFAM" id="SSF47226">
    <property type="entry name" value="Histidine-containing phosphotransfer domain, HPT domain"/>
    <property type="match status" value="1"/>
</dbReference>
<dbReference type="STRING" id="405671.SAMN05421827_11832"/>
<dbReference type="InterPro" id="IPR036641">
    <property type="entry name" value="HPT_dom_sf"/>
</dbReference>
<dbReference type="PROSITE" id="PS50894">
    <property type="entry name" value="HPT"/>
    <property type="match status" value="1"/>
</dbReference>
<dbReference type="EMBL" id="FNCH01000018">
    <property type="protein sequence ID" value="SDH16946.1"/>
    <property type="molecule type" value="Genomic_DNA"/>
</dbReference>
<dbReference type="RefSeq" id="WP_090502741.1">
    <property type="nucleotide sequence ID" value="NZ_FNCH01000018.1"/>
</dbReference>
<name>A0A1G8A7V4_9SPHI</name>
<proteinExistence type="predicted"/>
<dbReference type="InterPro" id="IPR008207">
    <property type="entry name" value="Sig_transdc_His_kin_Hpt_dom"/>
</dbReference>
<gene>
    <name evidence="3" type="ORF">SAMN05421827_11832</name>
</gene>
<sequence length="123" mass="14208">MCETNNIDKPLNLSYLEKISGTNTKFIITTIDLFNSRMPKLIEEMEDAIALKNRDKIAFLGHKMKTSFGYLGREDIIEDLIEIEQLSISKVSEANMVRCFEHVKASVNKLSDQLMNYKNQFQN</sequence>
<evidence type="ECO:0000256" key="1">
    <source>
        <dbReference type="PROSITE-ProRule" id="PRU00110"/>
    </source>
</evidence>
<dbReference type="Proteomes" id="UP000199643">
    <property type="component" value="Unassembled WGS sequence"/>
</dbReference>
<keyword evidence="1" id="KW-0597">Phosphoprotein</keyword>
<organism evidence="3 4">
    <name type="scientific">Pedobacter terrae</name>
    <dbReference type="NCBI Taxonomy" id="405671"/>
    <lineage>
        <taxon>Bacteria</taxon>
        <taxon>Pseudomonadati</taxon>
        <taxon>Bacteroidota</taxon>
        <taxon>Sphingobacteriia</taxon>
        <taxon>Sphingobacteriales</taxon>
        <taxon>Sphingobacteriaceae</taxon>
        <taxon>Pedobacter</taxon>
    </lineage>
</organism>
<protein>
    <submittedName>
        <fullName evidence="3">HPt (Histidine-containing phosphotransfer) domain-containing protein</fullName>
    </submittedName>
</protein>
<dbReference type="AlphaFoldDB" id="A0A1G8A7V4"/>
<reference evidence="4" key="1">
    <citation type="submission" date="2016-10" db="EMBL/GenBank/DDBJ databases">
        <authorList>
            <person name="Varghese N."/>
            <person name="Submissions S."/>
        </authorList>
    </citation>
    <scope>NUCLEOTIDE SEQUENCE [LARGE SCALE GENOMIC DNA]</scope>
    <source>
        <strain evidence="4">DSM 17933</strain>
    </source>
</reference>